<dbReference type="PANTHER" id="PTHR46963">
    <property type="entry name" value="SIMILAR TO RIKEN CDNA E130308A19"/>
    <property type="match status" value="1"/>
</dbReference>
<keyword evidence="4" id="KW-0233">DNA recombination</keyword>
<feature type="domain" description="ZMYM2-like/QRICH1 C-terminal" evidence="5">
    <location>
        <begin position="35"/>
        <end position="188"/>
    </location>
</feature>
<dbReference type="InterPro" id="IPR011010">
    <property type="entry name" value="DNA_brk_join_enz"/>
</dbReference>
<keyword evidence="1" id="KW-1017">Isopeptide bond</keyword>
<evidence type="ECO:0000256" key="1">
    <source>
        <dbReference type="ARBA" id="ARBA00022499"/>
    </source>
</evidence>
<evidence type="ECO:0000256" key="3">
    <source>
        <dbReference type="ARBA" id="ARBA00022843"/>
    </source>
</evidence>
<evidence type="ECO:0000259" key="5">
    <source>
        <dbReference type="Pfam" id="PF12012"/>
    </source>
</evidence>
<accession>A0ABY7F072</accession>
<evidence type="ECO:0000313" key="6">
    <source>
        <dbReference type="EMBL" id="WAR15575.1"/>
    </source>
</evidence>
<proteinExistence type="predicted"/>
<dbReference type="Gene3D" id="1.10.443.10">
    <property type="entry name" value="Intergrase catalytic core"/>
    <property type="match status" value="1"/>
</dbReference>
<keyword evidence="3" id="KW-0832">Ubl conjugation</keyword>
<dbReference type="Proteomes" id="UP001164746">
    <property type="component" value="Chromosome 9"/>
</dbReference>
<evidence type="ECO:0000313" key="7">
    <source>
        <dbReference type="Proteomes" id="UP001164746"/>
    </source>
</evidence>
<evidence type="ECO:0000256" key="2">
    <source>
        <dbReference type="ARBA" id="ARBA00022553"/>
    </source>
</evidence>
<dbReference type="SUPFAM" id="SSF56349">
    <property type="entry name" value="DNA breaking-rejoining enzymes"/>
    <property type="match status" value="1"/>
</dbReference>
<dbReference type="EMBL" id="CP111020">
    <property type="protein sequence ID" value="WAR15575.1"/>
    <property type="molecule type" value="Genomic_DNA"/>
</dbReference>
<dbReference type="InterPro" id="IPR042838">
    <property type="entry name" value="KIAA1958"/>
</dbReference>
<reference evidence="6" key="1">
    <citation type="submission" date="2022-11" db="EMBL/GenBank/DDBJ databases">
        <title>Centuries of genome instability and evolution in soft-shell clam transmissible cancer (bioRxiv).</title>
        <authorList>
            <person name="Hart S.F.M."/>
            <person name="Yonemitsu M.A."/>
            <person name="Giersch R.M."/>
            <person name="Beal B.F."/>
            <person name="Arriagada G."/>
            <person name="Davis B.W."/>
            <person name="Ostrander E.A."/>
            <person name="Goff S.P."/>
            <person name="Metzger M.J."/>
        </authorList>
    </citation>
    <scope>NUCLEOTIDE SEQUENCE</scope>
    <source>
        <strain evidence="6">MELC-2E11</strain>
        <tissue evidence="6">Siphon/mantle</tissue>
    </source>
</reference>
<protein>
    <recommendedName>
        <fullName evidence="5">ZMYM2-like/QRICH1 C-terminal domain-containing protein</fullName>
    </recommendedName>
</protein>
<gene>
    <name evidence="6" type="ORF">MAR_005680</name>
</gene>
<organism evidence="6 7">
    <name type="scientific">Mya arenaria</name>
    <name type="common">Soft-shell clam</name>
    <dbReference type="NCBI Taxonomy" id="6604"/>
    <lineage>
        <taxon>Eukaryota</taxon>
        <taxon>Metazoa</taxon>
        <taxon>Spiralia</taxon>
        <taxon>Lophotrochozoa</taxon>
        <taxon>Mollusca</taxon>
        <taxon>Bivalvia</taxon>
        <taxon>Autobranchia</taxon>
        <taxon>Heteroconchia</taxon>
        <taxon>Euheterodonta</taxon>
        <taxon>Imparidentia</taxon>
        <taxon>Neoheterodontei</taxon>
        <taxon>Myida</taxon>
        <taxon>Myoidea</taxon>
        <taxon>Myidae</taxon>
        <taxon>Mya</taxon>
    </lineage>
</organism>
<keyword evidence="2" id="KW-0597">Phosphoprotein</keyword>
<dbReference type="PANTHER" id="PTHR46963:SF4">
    <property type="entry name" value="HYPOTHETICAL PROTEIN MGC115716"/>
    <property type="match status" value="1"/>
</dbReference>
<sequence length="262" mass="29683">MIMQEFVIRIRQRDGSEYEPSSIRGIISSLDTGAISHAEIDQLYATGELGNHNPRSLINTLWFKTTTHFGIRGGGTEHKQLMWGDIQLGIEGSEEFLEFNERQTKTRTDSDTNNIRRQKPRMYATGTERCPVVTYKQYADHRPMIFSADDHPFYLAVDTNKVNPADHAQWFLAAPIGRNKLDSIMKKMAERAGLPALMNGKRLTNTSASKRLCQKLLQSNVPDTQAILITGHKNAGSLNNYRVLSNDQRQSISNLLYITRLT</sequence>
<dbReference type="InterPro" id="IPR013762">
    <property type="entry name" value="Integrase-like_cat_sf"/>
</dbReference>
<dbReference type="Pfam" id="PF12012">
    <property type="entry name" value="DUF3504"/>
    <property type="match status" value="1"/>
</dbReference>
<dbReference type="InterPro" id="IPR021893">
    <property type="entry name" value="ZMYM2-like_C"/>
</dbReference>
<evidence type="ECO:0000256" key="4">
    <source>
        <dbReference type="ARBA" id="ARBA00023172"/>
    </source>
</evidence>
<name>A0ABY7F072_MYAAR</name>
<keyword evidence="7" id="KW-1185">Reference proteome</keyword>